<gene>
    <name evidence="2" type="ORF">CCMP2556_LOCUS48006</name>
</gene>
<keyword evidence="3" id="KW-1185">Reference proteome</keyword>
<proteinExistence type="predicted"/>
<evidence type="ECO:0000313" key="3">
    <source>
        <dbReference type="Proteomes" id="UP001642484"/>
    </source>
</evidence>
<evidence type="ECO:0000256" key="1">
    <source>
        <dbReference type="SAM" id="MobiDB-lite"/>
    </source>
</evidence>
<name>A0ABP0RPA8_9DINO</name>
<comment type="caution">
    <text evidence="2">The sequence shown here is derived from an EMBL/GenBank/DDBJ whole genome shotgun (WGS) entry which is preliminary data.</text>
</comment>
<reference evidence="2 3" key="1">
    <citation type="submission" date="2024-02" db="EMBL/GenBank/DDBJ databases">
        <authorList>
            <person name="Chen Y."/>
            <person name="Shah S."/>
            <person name="Dougan E. K."/>
            <person name="Thang M."/>
            <person name="Chan C."/>
        </authorList>
    </citation>
    <scope>NUCLEOTIDE SEQUENCE [LARGE SCALE GENOMIC DNA]</scope>
</reference>
<protein>
    <submittedName>
        <fullName evidence="2">Uncharacterized protein</fullName>
    </submittedName>
</protein>
<evidence type="ECO:0000313" key="2">
    <source>
        <dbReference type="EMBL" id="CAK9101884.1"/>
    </source>
</evidence>
<accession>A0ABP0RPA8</accession>
<sequence>MALAPGTPPVAPPVPRVPPALACEDWPRWRRFRQRFARWARPSRRGERPLGRPGGRLVAEAKDLVRNASEGEFTRSWLKLLRHLSGSSEMPEDTCLFGEVAAQQVLLLSTEALLWQAQVALQTKDLRYVMHDSGWPVFSPLDLSLEVRAGDLGMTFWSSLAWSLDQFHTLSAIWGHLYGGCLDDRCQHRRFTNLDSPHRPRGAHRQEPRPVVPRHPSAFGTFGRDLGRPPLPGGVAPSSVQIVLVGSHSSQLRQTGQMIQEIADSRALQVHLNYAGCVYVPYACVKLGSDMSSLLYHSLARGDADPTAIREGLEAAKIGSYGLAVVLDMGLSSLLRSISQVPILHVIGIYPLTLNDELGRAIPEELRQSLEDSSIYSLATSTVCALQLWWISGRRLPVITPLPEVKPIYQGGQGEVKRRRILQWRGDVLWNTVAGSVFWVWVQMLLHLNSGIDIVRITHGVGTHMSWKEVGRHDAVLFVPEDLTKIGFWDLYASAMPLFITDESLTASLLCPEPMSRVKMHYFDTHWRLPFFETGAFEALEPFDLERSCERKLEFWGSYADFYHFPHVMIFASGIDLVLQVLSADLLAVSQAMAHWALLARQRSMRHFHHALAQVYPIFNQSTSA</sequence>
<feature type="region of interest" description="Disordered" evidence="1">
    <location>
        <begin position="192"/>
        <end position="214"/>
    </location>
</feature>
<organism evidence="2 3">
    <name type="scientific">Durusdinium trenchii</name>
    <dbReference type="NCBI Taxonomy" id="1381693"/>
    <lineage>
        <taxon>Eukaryota</taxon>
        <taxon>Sar</taxon>
        <taxon>Alveolata</taxon>
        <taxon>Dinophyceae</taxon>
        <taxon>Suessiales</taxon>
        <taxon>Symbiodiniaceae</taxon>
        <taxon>Durusdinium</taxon>
    </lineage>
</organism>
<dbReference type="Proteomes" id="UP001642484">
    <property type="component" value="Unassembled WGS sequence"/>
</dbReference>
<dbReference type="EMBL" id="CAXAMN010026284">
    <property type="protein sequence ID" value="CAK9101884.1"/>
    <property type="molecule type" value="Genomic_DNA"/>
</dbReference>